<evidence type="ECO:0000256" key="2">
    <source>
        <dbReference type="SAM" id="MobiDB-lite"/>
    </source>
</evidence>
<keyword evidence="3" id="KW-0472">Membrane</keyword>
<dbReference type="Pfam" id="PF18758">
    <property type="entry name" value="KDZ"/>
    <property type="match status" value="1"/>
</dbReference>
<keyword evidence="3" id="KW-0812">Transmembrane</keyword>
<feature type="compositionally biased region" description="Basic and acidic residues" evidence="2">
    <location>
        <begin position="90"/>
        <end position="101"/>
    </location>
</feature>
<dbReference type="Pfam" id="PF18803">
    <property type="entry name" value="CxC2"/>
    <property type="match status" value="1"/>
</dbReference>
<proteinExistence type="predicted"/>
<dbReference type="InterPro" id="IPR041457">
    <property type="entry name" value="CxC2_KDZ-assoc"/>
</dbReference>
<gene>
    <name evidence="5" type="ORF">R3P38DRAFT_3222057</name>
</gene>
<dbReference type="PANTHER" id="PTHR33096:SF1">
    <property type="entry name" value="CXC1-LIKE CYSTEINE CLUSTER ASSOCIATED WITH KDZ TRANSPOSASES DOMAIN-CONTAINING PROTEIN"/>
    <property type="match status" value="1"/>
</dbReference>
<reference evidence="5 6" key="1">
    <citation type="journal article" date="2024" name="J Genomics">
        <title>Draft genome sequencing and assembly of Favolaschia claudopus CIRM-BRFM 2984 isolated from oak limbs.</title>
        <authorList>
            <person name="Navarro D."/>
            <person name="Drula E."/>
            <person name="Chaduli D."/>
            <person name="Cazenave R."/>
            <person name="Ahrendt S."/>
            <person name="Wang J."/>
            <person name="Lipzen A."/>
            <person name="Daum C."/>
            <person name="Barry K."/>
            <person name="Grigoriev I.V."/>
            <person name="Favel A."/>
            <person name="Rosso M.N."/>
            <person name="Martin F."/>
        </authorList>
    </citation>
    <scope>NUCLEOTIDE SEQUENCE [LARGE SCALE GENOMIC DNA]</scope>
    <source>
        <strain evidence="5 6">CIRM-BRFM 2984</strain>
    </source>
</reference>
<feature type="transmembrane region" description="Helical" evidence="3">
    <location>
        <begin position="471"/>
        <end position="492"/>
    </location>
</feature>
<dbReference type="EMBL" id="JAWWNJ010000097">
    <property type="protein sequence ID" value="KAK6996431.1"/>
    <property type="molecule type" value="Genomic_DNA"/>
</dbReference>
<dbReference type="Proteomes" id="UP001362999">
    <property type="component" value="Unassembled WGS sequence"/>
</dbReference>
<evidence type="ECO:0000313" key="5">
    <source>
        <dbReference type="EMBL" id="KAK6996431.1"/>
    </source>
</evidence>
<organism evidence="5 6">
    <name type="scientific">Favolaschia claudopus</name>
    <dbReference type="NCBI Taxonomy" id="2862362"/>
    <lineage>
        <taxon>Eukaryota</taxon>
        <taxon>Fungi</taxon>
        <taxon>Dikarya</taxon>
        <taxon>Basidiomycota</taxon>
        <taxon>Agaricomycotina</taxon>
        <taxon>Agaricomycetes</taxon>
        <taxon>Agaricomycetidae</taxon>
        <taxon>Agaricales</taxon>
        <taxon>Marasmiineae</taxon>
        <taxon>Mycenaceae</taxon>
        <taxon>Favolaschia</taxon>
    </lineage>
</organism>
<feature type="domain" description="CxC2-like cysteine cluster KDZ transposase-associated" evidence="4">
    <location>
        <begin position="184"/>
        <end position="290"/>
    </location>
</feature>
<evidence type="ECO:0000259" key="4">
    <source>
        <dbReference type="Pfam" id="PF18803"/>
    </source>
</evidence>
<evidence type="ECO:0000256" key="3">
    <source>
        <dbReference type="SAM" id="Phobius"/>
    </source>
</evidence>
<keyword evidence="1" id="KW-0175">Coiled coil</keyword>
<evidence type="ECO:0000313" key="6">
    <source>
        <dbReference type="Proteomes" id="UP001362999"/>
    </source>
</evidence>
<feature type="coiled-coil region" evidence="1">
    <location>
        <begin position="841"/>
        <end position="868"/>
    </location>
</feature>
<dbReference type="AlphaFoldDB" id="A0AAW0A0F0"/>
<name>A0AAW0A0F0_9AGAR</name>
<comment type="caution">
    <text evidence="5">The sequence shown here is derived from an EMBL/GenBank/DDBJ whole genome shotgun (WGS) entry which is preliminary data.</text>
</comment>
<feature type="region of interest" description="Disordered" evidence="2">
    <location>
        <begin position="32"/>
        <end position="101"/>
    </location>
</feature>
<keyword evidence="3" id="KW-1133">Transmembrane helix</keyword>
<accession>A0AAW0A0F0</accession>
<protein>
    <submittedName>
        <fullName evidence="5">CxC2 domain-containing protein</fullName>
    </submittedName>
</protein>
<dbReference type="PANTHER" id="PTHR33096">
    <property type="entry name" value="CXC2 DOMAIN-CONTAINING PROTEIN"/>
    <property type="match status" value="1"/>
</dbReference>
<evidence type="ECO:0000256" key="1">
    <source>
        <dbReference type="SAM" id="Coils"/>
    </source>
</evidence>
<keyword evidence="6" id="KW-1185">Reference proteome</keyword>
<dbReference type="InterPro" id="IPR040521">
    <property type="entry name" value="KDZ"/>
</dbReference>
<sequence length="1064" mass="120232">MSFLTNSQARAANGTQRVNSYVEYESKSGDITGDSAFFSSQDGRRGLRKAMNISPKKRKTHPSELDDLANWTPLPENEGENLTEDSAGIGEKRKRYENSDDPMKSWKPMLQFFLDELLRREGLGDNETRCACCRQELLPAARRFRCRDCGIFLQCTDCVLERHKLMPLHSLEEWTGHYWTRATLSSIGLVYQLGHGGHPCPHPAPVARDMIVLDFPHVHHVKYRYCACDLSDRANNLQQLLRNDWYPATTVDPATCTTFATLEIFRLLSVVGGINVNDFVHTMEKNTDPWGVDQVPDRYKAFGRMSRQFACLGRLKRAGRAHDAAGVEATAKGGCAVLCWACPHEGINLPEGWRDLPHEYQFLFMLILAVDANFRLRNRLRANARDDPPLASGWGYMQEASGYKRHLRNAVPEKDISTCAAFAALAQKETRLTTGLRASGLGAVVCARHEVVRPQGLGDLQKGERYMNMDYIVLASILGVLLLYIAVCYDIVCQWKIRFRERMAAMPEGMRLDLDKTTIVFGLPVWHATAHERSCQVQNTLTFQEGVGRTDGEGTERVWSGFNALATATKEMNYGAREDAIEDKVDYHNTEKNLKQGTTLPRKLVIAIEERDRQVASFEEVDGTLKPELRQQWQGMIDAWIADRTQKNPYELDEGQNVPSEASIRLALAKEELEEAATGKATLHGSSVTSFLVMGLQLENAQDRIRRELKGRLVLAAEQSERITEQRRAFFAKLRKFRALQAIYVPTAAERLREDDEQRDPDLPPPQAEEVKLFLPSALSRGDGSTEAEGLPGKEARLREGQLNDNIRRLRSRLHAKRHLLHYRLEHLVGQRGGTRAAVLIEQVTENIEEAAARYRRAREALISLKGESACSAWKPLRDEDIRLDQDREVDALARERLGGVGSKGSRKSTRATAAAISSRQKKMSWIWTQGGGPDADEEELAEAVRVEWATAKARRDRWSEEVDLLREEMRRVLRFLRWRALWWEEHRAVERVVSPEVKKGLQAYASQQAAMTRQISRQFKQTWETSASHAVRVAMENDAMLGEIEGESAITGGEAGLDVDGME</sequence>